<proteinExistence type="predicted"/>
<dbReference type="AlphaFoldDB" id="A0A4R3UMY0"/>
<organism evidence="1 2">
    <name type="scientific">Paracandidimonas soli</name>
    <dbReference type="NCBI Taxonomy" id="1917182"/>
    <lineage>
        <taxon>Bacteria</taxon>
        <taxon>Pseudomonadati</taxon>
        <taxon>Pseudomonadota</taxon>
        <taxon>Betaproteobacteria</taxon>
        <taxon>Burkholderiales</taxon>
        <taxon>Alcaligenaceae</taxon>
        <taxon>Paracandidimonas</taxon>
    </lineage>
</organism>
<name>A0A4R3UMY0_9BURK</name>
<keyword evidence="2" id="KW-1185">Reference proteome</keyword>
<dbReference type="InterPro" id="IPR021969">
    <property type="entry name" value="DUF3579"/>
</dbReference>
<accession>A0A4R3UMY0</accession>
<gene>
    <name evidence="1" type="ORF">EV686_11531</name>
</gene>
<dbReference type="Pfam" id="PF12112">
    <property type="entry name" value="DUF3579"/>
    <property type="match status" value="1"/>
</dbReference>
<comment type="caution">
    <text evidence="1">The sequence shown here is derived from an EMBL/GenBank/DDBJ whole genome shotgun (WGS) entry which is preliminary data.</text>
</comment>
<dbReference type="Gene3D" id="3.30.70.2340">
    <property type="entry name" value="Uncharacterised protein PF12112 family, DUF3579"/>
    <property type="match status" value="1"/>
</dbReference>
<dbReference type="Proteomes" id="UP000294692">
    <property type="component" value="Unassembled WGS sequence"/>
</dbReference>
<sequence length="100" mass="11521">MSKTVQQLIIHGVTQDNRRFRPSDWAERLAGVMSQFRPAGSSAHRLTYSPYVFPTRLEDTPCVIVDERLRQLEPLAWKFVCDFAKDNHLQTSTRTLDGKS</sequence>
<dbReference type="OrthoDB" id="9814727at2"/>
<evidence type="ECO:0000313" key="2">
    <source>
        <dbReference type="Proteomes" id="UP000294692"/>
    </source>
</evidence>
<evidence type="ECO:0000313" key="1">
    <source>
        <dbReference type="EMBL" id="TCU92242.1"/>
    </source>
</evidence>
<dbReference type="EMBL" id="SMBX01000015">
    <property type="protein sequence ID" value="TCU92242.1"/>
    <property type="molecule type" value="Genomic_DNA"/>
</dbReference>
<protein>
    <submittedName>
        <fullName evidence="1">Uncharacterized protein DUF3579</fullName>
    </submittedName>
</protein>
<reference evidence="1 2" key="1">
    <citation type="submission" date="2019-03" db="EMBL/GenBank/DDBJ databases">
        <title>Genomic Encyclopedia of Type Strains, Phase IV (KMG-IV): sequencing the most valuable type-strain genomes for metagenomic binning, comparative biology and taxonomic classification.</title>
        <authorList>
            <person name="Goeker M."/>
        </authorList>
    </citation>
    <scope>NUCLEOTIDE SEQUENCE [LARGE SCALE GENOMIC DNA]</scope>
    <source>
        <strain evidence="1 2">DSM 100048</strain>
    </source>
</reference>
<dbReference type="RefSeq" id="WP_132478323.1">
    <property type="nucleotide sequence ID" value="NZ_JBEBWM010000052.1"/>
</dbReference>